<evidence type="ECO:0000313" key="9">
    <source>
        <dbReference type="Proteomes" id="UP000292347"/>
    </source>
</evidence>
<keyword evidence="9" id="KW-1185">Reference proteome</keyword>
<evidence type="ECO:0000256" key="5">
    <source>
        <dbReference type="ARBA" id="ARBA00022960"/>
    </source>
</evidence>
<keyword evidence="5" id="KW-0133">Cell shape</keyword>
<comment type="subcellular location">
    <subcellularLocation>
        <location evidence="1">Cell membrane</location>
        <topology evidence="1">Multi-pass membrane protein</topology>
    </subcellularLocation>
</comment>
<sequence length="170" mass="18558">MSTPVPIELAVPEPPYRYWRPAVAMVLIGSLITILPVIATIPFLPPFGLLALLAWRLFRSNALPAWAAAPLGLFDDLVSGQPLGSAMLLWSLCLIALDILDTRLVQRDFWQDWLIATAAIALCLALGRVFAGMLPAHVDGPLLVQTAVSGLLFPAMTRLCAWQYRRSAGR</sequence>
<comment type="similarity">
    <text evidence="2">Belongs to the MreD family.</text>
</comment>
<dbReference type="AlphaFoldDB" id="A0A4Q2IU88"/>
<dbReference type="OrthoDB" id="7426601at2"/>
<keyword evidence="6" id="KW-1133">Transmembrane helix</keyword>
<dbReference type="RefSeq" id="WP_129342386.1">
    <property type="nucleotide sequence ID" value="NZ_JACIDD010000002.1"/>
</dbReference>
<evidence type="ECO:0000256" key="1">
    <source>
        <dbReference type="ARBA" id="ARBA00004651"/>
    </source>
</evidence>
<evidence type="ECO:0000256" key="7">
    <source>
        <dbReference type="ARBA" id="ARBA00023136"/>
    </source>
</evidence>
<protein>
    <submittedName>
        <fullName evidence="8">Rod shape-determining protein MreD</fullName>
    </submittedName>
</protein>
<dbReference type="EMBL" id="SDPT01000002">
    <property type="protein sequence ID" value="RXZ32175.1"/>
    <property type="molecule type" value="Genomic_DNA"/>
</dbReference>
<dbReference type="Proteomes" id="UP000292347">
    <property type="component" value="Unassembled WGS sequence"/>
</dbReference>
<keyword evidence="7" id="KW-0472">Membrane</keyword>
<accession>A0A4Q2IU88</accession>
<evidence type="ECO:0000256" key="2">
    <source>
        <dbReference type="ARBA" id="ARBA00007776"/>
    </source>
</evidence>
<dbReference type="GO" id="GO:0008360">
    <property type="term" value="P:regulation of cell shape"/>
    <property type="evidence" value="ECO:0007669"/>
    <property type="project" value="UniProtKB-KW"/>
</dbReference>
<evidence type="ECO:0000256" key="4">
    <source>
        <dbReference type="ARBA" id="ARBA00022692"/>
    </source>
</evidence>
<dbReference type="InterPro" id="IPR007227">
    <property type="entry name" value="Cell_shape_determining_MreD"/>
</dbReference>
<evidence type="ECO:0000313" key="8">
    <source>
        <dbReference type="EMBL" id="RXZ32175.1"/>
    </source>
</evidence>
<dbReference type="Pfam" id="PF04093">
    <property type="entry name" value="MreD"/>
    <property type="match status" value="1"/>
</dbReference>
<organism evidence="8 9">
    <name type="scientific">Sphingomonas desiccabilis</name>
    <dbReference type="NCBI Taxonomy" id="429134"/>
    <lineage>
        <taxon>Bacteria</taxon>
        <taxon>Pseudomonadati</taxon>
        <taxon>Pseudomonadota</taxon>
        <taxon>Alphaproteobacteria</taxon>
        <taxon>Sphingomonadales</taxon>
        <taxon>Sphingomonadaceae</taxon>
        <taxon>Sphingomonas</taxon>
    </lineage>
</organism>
<comment type="caution">
    <text evidence="8">The sequence shown here is derived from an EMBL/GenBank/DDBJ whole genome shotgun (WGS) entry which is preliminary data.</text>
</comment>
<proteinExistence type="inferred from homology"/>
<keyword evidence="3" id="KW-1003">Cell membrane</keyword>
<name>A0A4Q2IU88_9SPHN</name>
<evidence type="ECO:0000256" key="6">
    <source>
        <dbReference type="ARBA" id="ARBA00022989"/>
    </source>
</evidence>
<evidence type="ECO:0000256" key="3">
    <source>
        <dbReference type="ARBA" id="ARBA00022475"/>
    </source>
</evidence>
<gene>
    <name evidence="8" type="ORF">EO081_13470</name>
</gene>
<reference evidence="8 9" key="1">
    <citation type="submission" date="2019-01" db="EMBL/GenBank/DDBJ databases">
        <title>Sphingomonas mucosissima sp. nov. and Sphingomonas desiccabilis sp. nov., from biological soil crusts in the Colorado Plateau, USA.</title>
        <authorList>
            <person name="Zhu D."/>
        </authorList>
    </citation>
    <scope>NUCLEOTIDE SEQUENCE [LARGE SCALE GENOMIC DNA]</scope>
    <source>
        <strain evidence="8 9">CP1D</strain>
    </source>
</reference>
<keyword evidence="4" id="KW-0812">Transmembrane</keyword>
<dbReference type="GO" id="GO:0005886">
    <property type="term" value="C:plasma membrane"/>
    <property type="evidence" value="ECO:0007669"/>
    <property type="project" value="UniProtKB-SubCell"/>
</dbReference>